<dbReference type="RefSeq" id="WP_039680794.1">
    <property type="nucleotide sequence ID" value="NZ_JWHR01000121.1"/>
</dbReference>
<proteinExistence type="predicted"/>
<comment type="caution">
    <text evidence="1">The sequence shown here is derived from an EMBL/GenBank/DDBJ whole genome shotgun (WGS) entry which is preliminary data.</text>
</comment>
<protein>
    <recommendedName>
        <fullName evidence="3">Phage protein</fullName>
    </recommendedName>
</protein>
<reference evidence="1 2" key="1">
    <citation type="submission" date="2014-12" db="EMBL/GenBank/DDBJ databases">
        <title>Draft genome sequence of Terrisporobacter sp. 08-306576, isolated from the blood culture of a bacteremia patient.</title>
        <authorList>
            <person name="Lund L.C."/>
            <person name="Sydenham T.V."/>
            <person name="Hogh S.V."/>
            <person name="Skov M.N."/>
            <person name="Kemp M."/>
            <person name="Justesen U.S."/>
        </authorList>
    </citation>
    <scope>NUCLEOTIDE SEQUENCE [LARGE SCALE GENOMIC DNA]</scope>
    <source>
        <strain evidence="1 2">08-306576</strain>
    </source>
</reference>
<name>A0A0B3WNR7_9FIRM</name>
<sequence length="89" mass="10744">MNEKEFLQWCKQEVCNYTNKHLDKTDKKEITIDDVFMVWSCKALQNNKALLSTTLFDGMYYECTYNGDKGEMYVDAYKKWENYKVERVK</sequence>
<evidence type="ECO:0000313" key="1">
    <source>
        <dbReference type="EMBL" id="KHS56165.1"/>
    </source>
</evidence>
<gene>
    <name evidence="1" type="ORF">QX51_15490</name>
</gene>
<dbReference type="AlphaFoldDB" id="A0A0B3WNR7"/>
<dbReference type="InterPro" id="IPR046242">
    <property type="entry name" value="DUF6275"/>
</dbReference>
<dbReference type="EMBL" id="JWHR01000121">
    <property type="protein sequence ID" value="KHS56165.1"/>
    <property type="molecule type" value="Genomic_DNA"/>
</dbReference>
<evidence type="ECO:0000313" key="2">
    <source>
        <dbReference type="Proteomes" id="UP000031189"/>
    </source>
</evidence>
<organism evidence="1 2">
    <name type="scientific">Terrisporobacter othiniensis</name>
    <dbReference type="NCBI Taxonomy" id="1577792"/>
    <lineage>
        <taxon>Bacteria</taxon>
        <taxon>Bacillati</taxon>
        <taxon>Bacillota</taxon>
        <taxon>Clostridia</taxon>
        <taxon>Peptostreptococcales</taxon>
        <taxon>Peptostreptococcaceae</taxon>
        <taxon>Terrisporobacter</taxon>
    </lineage>
</organism>
<dbReference type="Pfam" id="PF19791">
    <property type="entry name" value="DUF6275"/>
    <property type="match status" value="1"/>
</dbReference>
<dbReference type="STRING" id="1577792.QX51_15490"/>
<keyword evidence="2" id="KW-1185">Reference proteome</keyword>
<evidence type="ECO:0008006" key="3">
    <source>
        <dbReference type="Google" id="ProtNLM"/>
    </source>
</evidence>
<accession>A0A0B3WNR7</accession>
<dbReference type="OrthoDB" id="1701665at2"/>
<dbReference type="Proteomes" id="UP000031189">
    <property type="component" value="Unassembled WGS sequence"/>
</dbReference>